<proteinExistence type="predicted"/>
<protein>
    <submittedName>
        <fullName evidence="3">NADP-dependent oxidoreductase</fullName>
    </submittedName>
</protein>
<evidence type="ECO:0000313" key="3">
    <source>
        <dbReference type="EMBL" id="QAY73395.1"/>
    </source>
</evidence>
<dbReference type="InterPro" id="IPR052585">
    <property type="entry name" value="Lipid_raft_assoc_Zn_ADH"/>
</dbReference>
<keyword evidence="4" id="KW-1185">Reference proteome</keyword>
<accession>A0A4P6FC84</accession>
<dbReference type="EMBL" id="CP035491">
    <property type="protein sequence ID" value="QAY73395.1"/>
    <property type="molecule type" value="Genomic_DNA"/>
</dbReference>
<dbReference type="KEGG" id="agf:ET445_08610"/>
<dbReference type="AlphaFoldDB" id="A0A4P6FC84"/>
<dbReference type="OrthoDB" id="3727682at2"/>
<dbReference type="SUPFAM" id="SSF51735">
    <property type="entry name" value="NAD(P)-binding Rossmann-fold domains"/>
    <property type="match status" value="1"/>
</dbReference>
<reference evidence="3 4" key="1">
    <citation type="submission" date="2019-01" db="EMBL/GenBank/DDBJ databases">
        <title>Genome sequencing of strain FW100M-8.</title>
        <authorList>
            <person name="Heo J."/>
            <person name="Kim S.-J."/>
            <person name="Kim J.-S."/>
            <person name="Hong S.-B."/>
            <person name="Kwon S.-W."/>
        </authorList>
    </citation>
    <scope>NUCLEOTIDE SEQUENCE [LARGE SCALE GENOMIC DNA]</scope>
    <source>
        <strain evidence="3 4">FW100M-8</strain>
    </source>
</reference>
<dbReference type="SMART" id="SM00829">
    <property type="entry name" value="PKS_ER"/>
    <property type="match status" value="1"/>
</dbReference>
<organism evidence="3 4">
    <name type="scientific">Agromyces protaetiae</name>
    <dbReference type="NCBI Taxonomy" id="2509455"/>
    <lineage>
        <taxon>Bacteria</taxon>
        <taxon>Bacillati</taxon>
        <taxon>Actinomycetota</taxon>
        <taxon>Actinomycetes</taxon>
        <taxon>Micrococcales</taxon>
        <taxon>Microbacteriaceae</taxon>
        <taxon>Agromyces</taxon>
    </lineage>
</organism>
<dbReference type="CDD" id="cd05289">
    <property type="entry name" value="MDR_like_2"/>
    <property type="match status" value="1"/>
</dbReference>
<dbReference type="InterPro" id="IPR036291">
    <property type="entry name" value="NAD(P)-bd_dom_sf"/>
</dbReference>
<evidence type="ECO:0000313" key="4">
    <source>
        <dbReference type="Proteomes" id="UP000291259"/>
    </source>
</evidence>
<sequence>MLPAVPHQGDNGTRATDRGGVVRVAKAVRFSRFGGPEVLEVVEVPTPEPGDGELLVEVAAAGLTPVDSAIREDRDPTGRAAPLPSGVGREFAGVVVAAGPGASQFDRGDEVMGFVDGGALATHLVAPEANVVRRPPGLSWEVAGSLYTSGTTAWAAVERLALTANDTVVVTAAAGGVGCLAVQFARLKGAHVLGTSADQRFDFLRQFGVVPIGYGPRLAERVGAAADGLPITAFLDFLGGEAEVATALGVPPGRILTTLDPDAVDLHGAVRVEPGDAVAFARVAQLVAARRVRLPIADVFPLERVADAYRALDRRDAPGKIVLGFHVVAYPGQVVEEPDLKEQDVTLGVPTPHARVAVEEQVPAAIGDGSVRRRHRAAHAAPGAPDDR</sequence>
<dbReference type="InterPro" id="IPR013154">
    <property type="entry name" value="ADH-like_N"/>
</dbReference>
<dbReference type="Pfam" id="PF13602">
    <property type="entry name" value="ADH_zinc_N_2"/>
    <property type="match status" value="1"/>
</dbReference>
<feature type="domain" description="Enoyl reductase (ER)" evidence="2">
    <location>
        <begin position="34"/>
        <end position="323"/>
    </location>
</feature>
<dbReference type="PANTHER" id="PTHR43482">
    <property type="entry name" value="PROTEIN AST1-RELATED"/>
    <property type="match status" value="1"/>
</dbReference>
<feature type="compositionally biased region" description="Low complexity" evidence="1">
    <location>
        <begin position="379"/>
        <end position="388"/>
    </location>
</feature>
<feature type="region of interest" description="Disordered" evidence="1">
    <location>
        <begin position="367"/>
        <end position="388"/>
    </location>
</feature>
<dbReference type="SUPFAM" id="SSF50129">
    <property type="entry name" value="GroES-like"/>
    <property type="match status" value="1"/>
</dbReference>
<name>A0A4P6FC84_9MICO</name>
<dbReference type="GO" id="GO:0016491">
    <property type="term" value="F:oxidoreductase activity"/>
    <property type="evidence" value="ECO:0007669"/>
    <property type="project" value="InterPro"/>
</dbReference>
<evidence type="ECO:0000259" key="2">
    <source>
        <dbReference type="SMART" id="SM00829"/>
    </source>
</evidence>
<dbReference type="Proteomes" id="UP000291259">
    <property type="component" value="Chromosome"/>
</dbReference>
<gene>
    <name evidence="3" type="ORF">ET445_08610</name>
</gene>
<dbReference type="InterPro" id="IPR020843">
    <property type="entry name" value="ER"/>
</dbReference>
<dbReference type="Pfam" id="PF08240">
    <property type="entry name" value="ADH_N"/>
    <property type="match status" value="1"/>
</dbReference>
<dbReference type="InterPro" id="IPR011032">
    <property type="entry name" value="GroES-like_sf"/>
</dbReference>
<evidence type="ECO:0000256" key="1">
    <source>
        <dbReference type="SAM" id="MobiDB-lite"/>
    </source>
</evidence>
<dbReference type="Gene3D" id="3.40.50.720">
    <property type="entry name" value="NAD(P)-binding Rossmann-like Domain"/>
    <property type="match status" value="1"/>
</dbReference>
<dbReference type="Gene3D" id="3.90.180.10">
    <property type="entry name" value="Medium-chain alcohol dehydrogenases, catalytic domain"/>
    <property type="match status" value="1"/>
</dbReference>
<dbReference type="PANTHER" id="PTHR43482:SF1">
    <property type="entry name" value="PROTEIN AST1-RELATED"/>
    <property type="match status" value="1"/>
</dbReference>